<accession>G3J7X5</accession>
<dbReference type="GeneID" id="18163875"/>
<organism evidence="1 2">
    <name type="scientific">Cordyceps militaris (strain CM01)</name>
    <name type="common">Caterpillar fungus</name>
    <dbReference type="NCBI Taxonomy" id="983644"/>
    <lineage>
        <taxon>Eukaryota</taxon>
        <taxon>Fungi</taxon>
        <taxon>Dikarya</taxon>
        <taxon>Ascomycota</taxon>
        <taxon>Pezizomycotina</taxon>
        <taxon>Sordariomycetes</taxon>
        <taxon>Hypocreomycetidae</taxon>
        <taxon>Hypocreales</taxon>
        <taxon>Cordycipitaceae</taxon>
        <taxon>Cordyceps</taxon>
    </lineage>
</organism>
<protein>
    <submittedName>
        <fullName evidence="1">Uncharacterized protein</fullName>
    </submittedName>
</protein>
<evidence type="ECO:0000313" key="2">
    <source>
        <dbReference type="Proteomes" id="UP000001610"/>
    </source>
</evidence>
<dbReference type="EMBL" id="JH126399">
    <property type="protein sequence ID" value="EGX97186.1"/>
    <property type="molecule type" value="Genomic_DNA"/>
</dbReference>
<dbReference type="KEGG" id="cmt:CCM_01846"/>
<name>G3J7X5_CORMM</name>
<dbReference type="AlphaFoldDB" id="G3J7X5"/>
<proteinExistence type="predicted"/>
<dbReference type="HOGENOM" id="CLU_2542501_0_0_1"/>
<dbReference type="InParanoid" id="G3J7X5"/>
<keyword evidence="2" id="KW-1185">Reference proteome</keyword>
<dbReference type="Proteomes" id="UP000001610">
    <property type="component" value="Unassembled WGS sequence"/>
</dbReference>
<dbReference type="RefSeq" id="XP_006667063.1">
    <property type="nucleotide sequence ID" value="XM_006667000.1"/>
</dbReference>
<reference evidence="1 2" key="1">
    <citation type="journal article" date="2011" name="Genome Biol.">
        <title>Genome sequence of the insect pathogenic fungus Cordyceps militaris, a valued traditional Chinese medicine.</title>
        <authorList>
            <person name="Zheng P."/>
            <person name="Xia Y."/>
            <person name="Xiao G."/>
            <person name="Xiong C."/>
            <person name="Hu X."/>
            <person name="Zhang S."/>
            <person name="Zheng H."/>
            <person name="Huang Y."/>
            <person name="Zhou Y."/>
            <person name="Wang S."/>
            <person name="Zhao G.P."/>
            <person name="Liu X."/>
            <person name="St Leger R.J."/>
            <person name="Wang C."/>
        </authorList>
    </citation>
    <scope>NUCLEOTIDE SEQUENCE [LARGE SCALE GENOMIC DNA]</scope>
    <source>
        <strain evidence="1 2">CM01</strain>
    </source>
</reference>
<dbReference type="VEuPathDB" id="FungiDB:CCM_01846"/>
<gene>
    <name evidence="1" type="ORF">CCM_01846</name>
</gene>
<evidence type="ECO:0000313" key="1">
    <source>
        <dbReference type="EMBL" id="EGX97186.1"/>
    </source>
</evidence>
<sequence>MAFVKRRLALRKRHITGLLALAKQDGLLLAMSIGTGVGHEGGQLEVPQKHRSCDTSSRQGQALTNVASMEDGEFNGAFYSTMN</sequence>